<dbReference type="PANTHER" id="PTHR30118:SF15">
    <property type="entry name" value="TRANSCRIPTIONAL REGULATORY PROTEIN"/>
    <property type="match status" value="1"/>
</dbReference>
<keyword evidence="4" id="KW-0804">Transcription</keyword>
<dbReference type="InterPro" id="IPR036390">
    <property type="entry name" value="WH_DNA-bd_sf"/>
</dbReference>
<name>A0A4R7UZX9_9PSEU</name>
<reference evidence="6 7" key="1">
    <citation type="submission" date="2019-03" db="EMBL/GenBank/DDBJ databases">
        <title>Genomic Encyclopedia of Archaeal and Bacterial Type Strains, Phase II (KMG-II): from individual species to whole genera.</title>
        <authorList>
            <person name="Goeker M."/>
        </authorList>
    </citation>
    <scope>NUCLEOTIDE SEQUENCE [LARGE SCALE GENOMIC DNA]</scope>
    <source>
        <strain evidence="6 7">DSM 45499</strain>
    </source>
</reference>
<feature type="domain" description="HTH lysR-type" evidence="5">
    <location>
        <begin position="28"/>
        <end position="85"/>
    </location>
</feature>
<dbReference type="InterPro" id="IPR050389">
    <property type="entry name" value="LysR-type_TF"/>
</dbReference>
<dbReference type="SUPFAM" id="SSF53850">
    <property type="entry name" value="Periplasmic binding protein-like II"/>
    <property type="match status" value="1"/>
</dbReference>
<comment type="caution">
    <text evidence="6">The sequence shown here is derived from an EMBL/GenBank/DDBJ whole genome shotgun (WGS) entry which is preliminary data.</text>
</comment>
<dbReference type="Gene3D" id="3.40.190.10">
    <property type="entry name" value="Periplasmic binding protein-like II"/>
    <property type="match status" value="2"/>
</dbReference>
<dbReference type="Pfam" id="PF00126">
    <property type="entry name" value="HTH_1"/>
    <property type="match status" value="1"/>
</dbReference>
<organism evidence="6 7">
    <name type="scientific">Actinophytocola oryzae</name>
    <dbReference type="NCBI Taxonomy" id="502181"/>
    <lineage>
        <taxon>Bacteria</taxon>
        <taxon>Bacillati</taxon>
        <taxon>Actinomycetota</taxon>
        <taxon>Actinomycetes</taxon>
        <taxon>Pseudonocardiales</taxon>
        <taxon>Pseudonocardiaceae</taxon>
    </lineage>
</organism>
<evidence type="ECO:0000313" key="7">
    <source>
        <dbReference type="Proteomes" id="UP000294927"/>
    </source>
</evidence>
<dbReference type="OrthoDB" id="8717159at2"/>
<dbReference type="InterPro" id="IPR037402">
    <property type="entry name" value="YidZ_PBP2"/>
</dbReference>
<evidence type="ECO:0000256" key="4">
    <source>
        <dbReference type="ARBA" id="ARBA00023163"/>
    </source>
</evidence>
<dbReference type="GO" id="GO:0003700">
    <property type="term" value="F:DNA-binding transcription factor activity"/>
    <property type="evidence" value="ECO:0007669"/>
    <property type="project" value="InterPro"/>
</dbReference>
<keyword evidence="7" id="KW-1185">Reference proteome</keyword>
<evidence type="ECO:0000256" key="2">
    <source>
        <dbReference type="ARBA" id="ARBA00023015"/>
    </source>
</evidence>
<evidence type="ECO:0000256" key="3">
    <source>
        <dbReference type="ARBA" id="ARBA00023125"/>
    </source>
</evidence>
<dbReference type="EMBL" id="SOCP01000019">
    <property type="protein sequence ID" value="TDV41732.1"/>
    <property type="molecule type" value="Genomic_DNA"/>
</dbReference>
<keyword evidence="3 6" id="KW-0238">DNA-binding</keyword>
<proteinExistence type="inferred from homology"/>
<dbReference type="InterPro" id="IPR036388">
    <property type="entry name" value="WH-like_DNA-bd_sf"/>
</dbReference>
<dbReference type="InterPro" id="IPR005119">
    <property type="entry name" value="LysR_subst-bd"/>
</dbReference>
<dbReference type="Gene3D" id="1.10.10.10">
    <property type="entry name" value="Winged helix-like DNA-binding domain superfamily/Winged helix DNA-binding domain"/>
    <property type="match status" value="1"/>
</dbReference>
<evidence type="ECO:0000313" key="6">
    <source>
        <dbReference type="EMBL" id="TDV41732.1"/>
    </source>
</evidence>
<dbReference type="InterPro" id="IPR000847">
    <property type="entry name" value="LysR_HTH_N"/>
</dbReference>
<dbReference type="Proteomes" id="UP000294927">
    <property type="component" value="Unassembled WGS sequence"/>
</dbReference>
<evidence type="ECO:0000259" key="5">
    <source>
        <dbReference type="PROSITE" id="PS50931"/>
    </source>
</evidence>
<dbReference type="GO" id="GO:0003677">
    <property type="term" value="F:DNA binding"/>
    <property type="evidence" value="ECO:0007669"/>
    <property type="project" value="UniProtKB-KW"/>
</dbReference>
<dbReference type="PROSITE" id="PS50931">
    <property type="entry name" value="HTH_LYSR"/>
    <property type="match status" value="1"/>
</dbReference>
<dbReference type="PRINTS" id="PR00039">
    <property type="entry name" value="HTHLYSR"/>
</dbReference>
<protein>
    <submittedName>
        <fullName evidence="6">DNA-binding transcriptional LysR family regulator</fullName>
    </submittedName>
</protein>
<dbReference type="AlphaFoldDB" id="A0A4R7UZX9"/>
<dbReference type="Pfam" id="PF03466">
    <property type="entry name" value="LysR_substrate"/>
    <property type="match status" value="1"/>
</dbReference>
<keyword evidence="2" id="KW-0805">Transcription regulation</keyword>
<dbReference type="CDD" id="cd08417">
    <property type="entry name" value="PBP2_Nitroaromatics_like"/>
    <property type="match status" value="1"/>
</dbReference>
<dbReference type="PANTHER" id="PTHR30118">
    <property type="entry name" value="HTH-TYPE TRANSCRIPTIONAL REGULATOR LEUO-RELATED"/>
    <property type="match status" value="1"/>
</dbReference>
<sequence>MPQGVPRFPRYQWAPTIPVVRTTQLQRVDLNLLVALAALLEERHVSRAADRIGLSQPATSRALQRLRRTLDDELLVRTRDGYQLTPRAERIQRELAGILPRLEVLFGTEGFDPATATDDFRLMGTDFAATIFGPGLARRLSDLPGISMTFRQWHDGVFEDVSHGLVDLAFAAVSIDPTLRSELLFDERFVCLMAAANPLADREALSLQDFLGVAHVVVDVLQGEQSAVDRRLTELGLHRRATLSVPYHTAAILAIPETPLVATLPERLVSTLDNPALKVVAAPPEVEPMPYLMTWHPRLDDDPAQRWLRDLVRVVAAQT</sequence>
<gene>
    <name evidence="6" type="ORF">CLV71_11954</name>
</gene>
<comment type="similarity">
    <text evidence="1">Belongs to the LysR transcriptional regulatory family.</text>
</comment>
<dbReference type="SUPFAM" id="SSF46785">
    <property type="entry name" value="Winged helix' DNA-binding domain"/>
    <property type="match status" value="1"/>
</dbReference>
<evidence type="ECO:0000256" key="1">
    <source>
        <dbReference type="ARBA" id="ARBA00009437"/>
    </source>
</evidence>
<accession>A0A4R7UZX9</accession>